<accession>A0A0A5GEQ4</accession>
<name>A0A0A5GEQ4_9BACI</name>
<dbReference type="Proteomes" id="UP000030528">
    <property type="component" value="Unassembled WGS sequence"/>
</dbReference>
<organism evidence="1 2">
    <name type="scientific">Pontibacillus halophilus JSM 076056 = DSM 19796</name>
    <dbReference type="NCBI Taxonomy" id="1385510"/>
    <lineage>
        <taxon>Bacteria</taxon>
        <taxon>Bacillati</taxon>
        <taxon>Bacillota</taxon>
        <taxon>Bacilli</taxon>
        <taxon>Bacillales</taxon>
        <taxon>Bacillaceae</taxon>
        <taxon>Pontibacillus</taxon>
    </lineage>
</organism>
<dbReference type="AlphaFoldDB" id="A0A0A5GEQ4"/>
<reference evidence="1 2" key="1">
    <citation type="submission" date="2013-08" db="EMBL/GenBank/DDBJ databases">
        <authorList>
            <person name="Huang J."/>
            <person name="Wang G."/>
        </authorList>
    </citation>
    <scope>NUCLEOTIDE SEQUENCE [LARGE SCALE GENOMIC DNA]</scope>
    <source>
        <strain evidence="1 2">JSM 076056</strain>
    </source>
</reference>
<comment type="caution">
    <text evidence="1">The sequence shown here is derived from an EMBL/GenBank/DDBJ whole genome shotgun (WGS) entry which is preliminary data.</text>
</comment>
<evidence type="ECO:0000313" key="2">
    <source>
        <dbReference type="Proteomes" id="UP000030528"/>
    </source>
</evidence>
<gene>
    <name evidence="1" type="ORF">N781_04090</name>
</gene>
<sequence>MKGGTIMTKANEPIESLYHKVYETLDELHQQVIEAGEDVTELNDVDLEKLDRTNFALQLSKDVLENFVDTGKSMTINYDKRSVTIENPK</sequence>
<protein>
    <submittedName>
        <fullName evidence="1">Uncharacterized protein</fullName>
    </submittedName>
</protein>
<keyword evidence="2" id="KW-1185">Reference proteome</keyword>
<evidence type="ECO:0000313" key="1">
    <source>
        <dbReference type="EMBL" id="KGX91701.1"/>
    </source>
</evidence>
<dbReference type="EMBL" id="AVPE01000009">
    <property type="protein sequence ID" value="KGX91701.1"/>
    <property type="molecule type" value="Genomic_DNA"/>
</dbReference>
<proteinExistence type="predicted"/>